<organism evidence="1">
    <name type="scientific">Rhizophora mucronata</name>
    <name type="common">Asiatic mangrove</name>
    <dbReference type="NCBI Taxonomy" id="61149"/>
    <lineage>
        <taxon>Eukaryota</taxon>
        <taxon>Viridiplantae</taxon>
        <taxon>Streptophyta</taxon>
        <taxon>Embryophyta</taxon>
        <taxon>Tracheophyta</taxon>
        <taxon>Spermatophyta</taxon>
        <taxon>Magnoliopsida</taxon>
        <taxon>eudicotyledons</taxon>
        <taxon>Gunneridae</taxon>
        <taxon>Pentapetalae</taxon>
        <taxon>rosids</taxon>
        <taxon>fabids</taxon>
        <taxon>Malpighiales</taxon>
        <taxon>Rhizophoraceae</taxon>
        <taxon>Rhizophora</taxon>
    </lineage>
</organism>
<evidence type="ECO:0000313" key="1">
    <source>
        <dbReference type="EMBL" id="MBX62699.1"/>
    </source>
</evidence>
<dbReference type="AlphaFoldDB" id="A0A2P2Q742"/>
<protein>
    <submittedName>
        <fullName evidence="1">Uncharacterized protein</fullName>
    </submittedName>
</protein>
<sequence length="21" mass="2454">MKTCKIIVNSPYNRQLGKKTM</sequence>
<reference evidence="1" key="1">
    <citation type="submission" date="2018-02" db="EMBL/GenBank/DDBJ databases">
        <title>Rhizophora mucronata_Transcriptome.</title>
        <authorList>
            <person name="Meera S.P."/>
            <person name="Sreeshan A."/>
            <person name="Augustine A."/>
        </authorList>
    </citation>
    <scope>NUCLEOTIDE SEQUENCE</scope>
    <source>
        <tissue evidence="1">Leaf</tissue>
    </source>
</reference>
<dbReference type="EMBL" id="GGEC01082215">
    <property type="protein sequence ID" value="MBX62699.1"/>
    <property type="molecule type" value="Transcribed_RNA"/>
</dbReference>
<accession>A0A2P2Q742</accession>
<proteinExistence type="predicted"/>
<name>A0A2P2Q742_RHIMU</name>